<dbReference type="Proteomes" id="UP000319143">
    <property type="component" value="Unassembled WGS sequence"/>
</dbReference>
<keyword evidence="2" id="KW-0812">Transmembrane</keyword>
<proteinExistence type="predicted"/>
<feature type="compositionally biased region" description="Polar residues" evidence="1">
    <location>
        <begin position="65"/>
        <end position="83"/>
    </location>
</feature>
<dbReference type="EMBL" id="SJPV01000005">
    <property type="protein sequence ID" value="TWU37053.1"/>
    <property type="molecule type" value="Genomic_DNA"/>
</dbReference>
<evidence type="ECO:0000256" key="2">
    <source>
        <dbReference type="SAM" id="Phobius"/>
    </source>
</evidence>
<protein>
    <recommendedName>
        <fullName evidence="5">Transmembrane protein</fullName>
    </recommendedName>
</protein>
<sequence length="432" mass="47925">MRIPSQFNEDSLYSRRRRRKESLPAYRQLLRYGLAMLLVLVVMQHAANPAIYQTFFPDTGTKTKSYHQVGSDGSNGSNDRFTQPSSASTLPPLPLDPKLAAEAKTLAAQIPEEAQSSWHAALIHTQRGPPPTAKGTTAYGKAAYGTLSTRWIHPLSPRDDRSSRPQDSWSDWLQRFAASELGAEAPSAIDSERIRAMIVALDVLAAERVVDGSVWNANDRDSLFRYLDEAKDERVAAASRKVGVLPLLQQPDVYRNHFVSFHGRVVRAEKIPPSNNTFGVGSYWHLWMRPDVGVDRPLLAIVPKVPDRIAKIEADANLSDGPQLLIQGRFLKRLAYRSSIGADLAPVIVGRLVSEPTAMSLISPTSAASPSPWRIWRVVSLAALLGMSVAGWLFWRTHVRAKQSRQLREANRKDPSPFLIDLEVENDGEVAT</sequence>
<evidence type="ECO:0000256" key="1">
    <source>
        <dbReference type="SAM" id="MobiDB-lite"/>
    </source>
</evidence>
<dbReference type="AlphaFoldDB" id="A0A5C6DI67"/>
<accession>A0A5C6DI67</accession>
<comment type="caution">
    <text evidence="3">The sequence shown here is derived from an EMBL/GenBank/DDBJ whole genome shotgun (WGS) entry which is preliminary data.</text>
</comment>
<evidence type="ECO:0000313" key="4">
    <source>
        <dbReference type="Proteomes" id="UP000319143"/>
    </source>
</evidence>
<gene>
    <name evidence="3" type="ORF">Poly41_31790</name>
</gene>
<organism evidence="3 4">
    <name type="scientific">Novipirellula artificiosorum</name>
    <dbReference type="NCBI Taxonomy" id="2528016"/>
    <lineage>
        <taxon>Bacteria</taxon>
        <taxon>Pseudomonadati</taxon>
        <taxon>Planctomycetota</taxon>
        <taxon>Planctomycetia</taxon>
        <taxon>Pirellulales</taxon>
        <taxon>Pirellulaceae</taxon>
        <taxon>Novipirellula</taxon>
    </lineage>
</organism>
<feature type="region of interest" description="Disordered" evidence="1">
    <location>
        <begin position="65"/>
        <end position="95"/>
    </location>
</feature>
<evidence type="ECO:0000313" key="3">
    <source>
        <dbReference type="EMBL" id="TWU37053.1"/>
    </source>
</evidence>
<dbReference type="OrthoDB" id="240531at2"/>
<keyword evidence="2" id="KW-0472">Membrane</keyword>
<reference evidence="3 4" key="1">
    <citation type="submission" date="2019-02" db="EMBL/GenBank/DDBJ databases">
        <title>Deep-cultivation of Planctomycetes and their phenomic and genomic characterization uncovers novel biology.</title>
        <authorList>
            <person name="Wiegand S."/>
            <person name="Jogler M."/>
            <person name="Boedeker C."/>
            <person name="Pinto D."/>
            <person name="Vollmers J."/>
            <person name="Rivas-Marin E."/>
            <person name="Kohn T."/>
            <person name="Peeters S.H."/>
            <person name="Heuer A."/>
            <person name="Rast P."/>
            <person name="Oberbeckmann S."/>
            <person name="Bunk B."/>
            <person name="Jeske O."/>
            <person name="Meyerdierks A."/>
            <person name="Storesund J.E."/>
            <person name="Kallscheuer N."/>
            <person name="Luecker S."/>
            <person name="Lage O.M."/>
            <person name="Pohl T."/>
            <person name="Merkel B.J."/>
            <person name="Hornburger P."/>
            <person name="Mueller R.-W."/>
            <person name="Bruemmer F."/>
            <person name="Labrenz M."/>
            <person name="Spormann A.M."/>
            <person name="Op Den Camp H."/>
            <person name="Overmann J."/>
            <person name="Amann R."/>
            <person name="Jetten M.S.M."/>
            <person name="Mascher T."/>
            <person name="Medema M.H."/>
            <person name="Devos D.P."/>
            <person name="Kaster A.-K."/>
            <person name="Ovreas L."/>
            <person name="Rohde M."/>
            <person name="Galperin M.Y."/>
            <person name="Jogler C."/>
        </authorList>
    </citation>
    <scope>NUCLEOTIDE SEQUENCE [LARGE SCALE GENOMIC DNA]</scope>
    <source>
        <strain evidence="3 4">Poly41</strain>
    </source>
</reference>
<dbReference type="RefSeq" id="WP_146527262.1">
    <property type="nucleotide sequence ID" value="NZ_SJPV01000005.1"/>
</dbReference>
<evidence type="ECO:0008006" key="5">
    <source>
        <dbReference type="Google" id="ProtNLM"/>
    </source>
</evidence>
<keyword evidence="2" id="KW-1133">Transmembrane helix</keyword>
<feature type="transmembrane region" description="Helical" evidence="2">
    <location>
        <begin position="375"/>
        <end position="395"/>
    </location>
</feature>
<keyword evidence="4" id="KW-1185">Reference proteome</keyword>
<name>A0A5C6DI67_9BACT</name>